<sequence>MNDVTVIGAGPIGLAIAWRCASRGMRVSVVDDGRRGAAHASAGMLGPVAEAYFGEEPLTRLLVESAKRWPAFAAELGEDVGYRTDGTLIVALTGDDYAEAERLWTYQRDLGLRVEKVRPRDVEPLLSPRVRGGAFTDDHQVDPRRLVPALRRAALAAGTKIGRHRENAGSTVIAAGCGSAALTGLPVRPVKGQILRLRAPDGRPPGFRHVIRGYADGRHVYLVPRLDGEVVVGRPWRSAPTPS</sequence>
<dbReference type="InterPro" id="IPR036188">
    <property type="entry name" value="FAD/NAD-bd_sf"/>
</dbReference>
<dbReference type="SUPFAM" id="SSF51905">
    <property type="entry name" value="FAD/NAD(P)-binding domain"/>
    <property type="match status" value="1"/>
</dbReference>
<accession>A0A6V8L598</accession>
<keyword evidence="4" id="KW-1185">Reference proteome</keyword>
<keyword evidence="1" id="KW-0560">Oxidoreductase</keyword>
<name>A0A6V8L598_9ACTN</name>
<proteinExistence type="predicted"/>
<dbReference type="Gene3D" id="3.30.9.10">
    <property type="entry name" value="D-Amino Acid Oxidase, subunit A, domain 2"/>
    <property type="match status" value="2"/>
</dbReference>
<protein>
    <recommendedName>
        <fullName evidence="2">FAD dependent oxidoreductase domain-containing protein</fullName>
    </recommendedName>
</protein>
<organism evidence="3 4">
    <name type="scientific">Phytohabitans rumicis</name>
    <dbReference type="NCBI Taxonomy" id="1076125"/>
    <lineage>
        <taxon>Bacteria</taxon>
        <taxon>Bacillati</taxon>
        <taxon>Actinomycetota</taxon>
        <taxon>Actinomycetes</taxon>
        <taxon>Micromonosporales</taxon>
        <taxon>Micromonosporaceae</taxon>
    </lineage>
</organism>
<dbReference type="GO" id="GO:0016491">
    <property type="term" value="F:oxidoreductase activity"/>
    <property type="evidence" value="ECO:0007669"/>
    <property type="project" value="UniProtKB-KW"/>
</dbReference>
<evidence type="ECO:0000259" key="2">
    <source>
        <dbReference type="Pfam" id="PF01266"/>
    </source>
</evidence>
<dbReference type="EMBL" id="BLPG01000001">
    <property type="protein sequence ID" value="GFJ89789.1"/>
    <property type="molecule type" value="Genomic_DNA"/>
</dbReference>
<dbReference type="Pfam" id="PF01266">
    <property type="entry name" value="DAO"/>
    <property type="match status" value="1"/>
</dbReference>
<reference evidence="3 4" key="2">
    <citation type="submission" date="2020-03" db="EMBL/GenBank/DDBJ databases">
        <authorList>
            <person name="Ichikawa N."/>
            <person name="Kimura A."/>
            <person name="Kitahashi Y."/>
            <person name="Uohara A."/>
        </authorList>
    </citation>
    <scope>NUCLEOTIDE SEQUENCE [LARGE SCALE GENOMIC DNA]</scope>
    <source>
        <strain evidence="3 4">NBRC 108638</strain>
    </source>
</reference>
<dbReference type="Gene3D" id="3.50.50.60">
    <property type="entry name" value="FAD/NAD(P)-binding domain"/>
    <property type="match status" value="1"/>
</dbReference>
<dbReference type="Proteomes" id="UP000482960">
    <property type="component" value="Unassembled WGS sequence"/>
</dbReference>
<dbReference type="InterPro" id="IPR006076">
    <property type="entry name" value="FAD-dep_OxRdtase"/>
</dbReference>
<dbReference type="AlphaFoldDB" id="A0A6V8L598"/>
<feature type="domain" description="FAD dependent oxidoreductase" evidence="2">
    <location>
        <begin position="3"/>
        <end position="234"/>
    </location>
</feature>
<comment type="caution">
    <text evidence="3">The sequence shown here is derived from an EMBL/GenBank/DDBJ whole genome shotgun (WGS) entry which is preliminary data.</text>
</comment>
<gene>
    <name evidence="3" type="ORF">Prum_034310</name>
</gene>
<evidence type="ECO:0000313" key="3">
    <source>
        <dbReference type="EMBL" id="GFJ89789.1"/>
    </source>
</evidence>
<dbReference type="GO" id="GO:0005737">
    <property type="term" value="C:cytoplasm"/>
    <property type="evidence" value="ECO:0007669"/>
    <property type="project" value="TreeGrafter"/>
</dbReference>
<reference evidence="3 4" key="1">
    <citation type="submission" date="2020-03" db="EMBL/GenBank/DDBJ databases">
        <title>Whole genome shotgun sequence of Phytohabitans rumicis NBRC 108638.</title>
        <authorList>
            <person name="Komaki H."/>
            <person name="Tamura T."/>
        </authorList>
    </citation>
    <scope>NUCLEOTIDE SEQUENCE [LARGE SCALE GENOMIC DNA]</scope>
    <source>
        <strain evidence="3 4">NBRC 108638</strain>
    </source>
</reference>
<dbReference type="PANTHER" id="PTHR13847">
    <property type="entry name" value="SARCOSINE DEHYDROGENASE-RELATED"/>
    <property type="match status" value="1"/>
</dbReference>
<dbReference type="PANTHER" id="PTHR13847:SF289">
    <property type="entry name" value="GLYCINE OXIDASE"/>
    <property type="match status" value="1"/>
</dbReference>
<evidence type="ECO:0000313" key="4">
    <source>
        <dbReference type="Proteomes" id="UP000482960"/>
    </source>
</evidence>
<evidence type="ECO:0000256" key="1">
    <source>
        <dbReference type="ARBA" id="ARBA00023002"/>
    </source>
</evidence>